<gene>
    <name evidence="11" type="ORF">HHL11_15650</name>
</gene>
<dbReference type="RefSeq" id="WP_169419274.1">
    <property type="nucleotide sequence ID" value="NZ_JABBFX010000001.1"/>
</dbReference>
<sequence length="498" mass="52502">MVKTLFGPAFWLLGRLSFIGSFLVIGSLFLLPTGWVLVERDLPLGQLLPPVILFALLALYVLAGLRIQVAMGVQRLVQLTDRIASGELVEDAGLSSAADKSGLWASVMRMNNGLAAIVRQVRASAEAIAHGAQSIAEGNQQLSERTQEQAASLEETASGIEQLSESARQNAESCVRASRLAGNSREVAQQAAQRMEELARTMARIESGSRKVSEILGTVEGIAFQTNILALNAAVEAARAGEQGRGFAVVASEVRVLAQRSAAAAKEIKSLITESVDGVEAGSRLVATTGDTMAQVVGSFAHVTDEIEAIAQATREQSSGVQAVQQAIQQVDSATQQNAALVEEAAGAAQAFGQEAGRLVEVVGRFKTDRGNDRARVVALVKSGVAHVRRNGADKACADFNDGAGAFVRGEDYIFALDTRGTRLAYAPDPSVVGTNSIDAQDADGRKFGRELLALAGSVGFGWCDFKFLNPRTGRVEPKSVYVEAVNGIVLGCGIYSS</sequence>
<dbReference type="Proteomes" id="UP000541185">
    <property type="component" value="Unassembled WGS sequence"/>
</dbReference>
<feature type="transmembrane region" description="Helical" evidence="9">
    <location>
        <begin position="12"/>
        <end position="35"/>
    </location>
</feature>
<evidence type="ECO:0000256" key="1">
    <source>
        <dbReference type="ARBA" id="ARBA00004651"/>
    </source>
</evidence>
<comment type="similarity">
    <text evidence="7">Belongs to the methyl-accepting chemotaxis (MCP) protein family.</text>
</comment>
<evidence type="ECO:0000256" key="8">
    <source>
        <dbReference type="PROSITE-ProRule" id="PRU00284"/>
    </source>
</evidence>
<evidence type="ECO:0000259" key="10">
    <source>
        <dbReference type="PROSITE" id="PS50111"/>
    </source>
</evidence>
<dbReference type="InterPro" id="IPR004089">
    <property type="entry name" value="MCPsignal_dom"/>
</dbReference>
<organism evidence="11 12">
    <name type="scientific">Ramlibacter agri</name>
    <dbReference type="NCBI Taxonomy" id="2728837"/>
    <lineage>
        <taxon>Bacteria</taxon>
        <taxon>Pseudomonadati</taxon>
        <taxon>Pseudomonadota</taxon>
        <taxon>Betaproteobacteria</taxon>
        <taxon>Burkholderiales</taxon>
        <taxon>Comamonadaceae</taxon>
        <taxon>Ramlibacter</taxon>
    </lineage>
</organism>
<dbReference type="GO" id="GO:0007165">
    <property type="term" value="P:signal transduction"/>
    <property type="evidence" value="ECO:0007669"/>
    <property type="project" value="UniProtKB-KW"/>
</dbReference>
<evidence type="ECO:0000256" key="7">
    <source>
        <dbReference type="ARBA" id="ARBA00029447"/>
    </source>
</evidence>
<keyword evidence="2" id="KW-1003">Cell membrane</keyword>
<evidence type="ECO:0000256" key="6">
    <source>
        <dbReference type="ARBA" id="ARBA00023136"/>
    </source>
</evidence>
<dbReference type="GO" id="GO:0004888">
    <property type="term" value="F:transmembrane signaling receptor activity"/>
    <property type="evidence" value="ECO:0007669"/>
    <property type="project" value="InterPro"/>
</dbReference>
<dbReference type="InterPro" id="IPR051310">
    <property type="entry name" value="MCP_chemotaxis"/>
</dbReference>
<accession>A0A848HCA7</accession>
<comment type="subcellular location">
    <subcellularLocation>
        <location evidence="1">Cell membrane</location>
        <topology evidence="1">Multi-pass membrane protein</topology>
    </subcellularLocation>
</comment>
<protein>
    <submittedName>
        <fullName evidence="11">Chemotaxis protein</fullName>
    </submittedName>
</protein>
<comment type="caution">
    <text evidence="11">The sequence shown here is derived from an EMBL/GenBank/DDBJ whole genome shotgun (WGS) entry which is preliminary data.</text>
</comment>
<evidence type="ECO:0000256" key="9">
    <source>
        <dbReference type="SAM" id="Phobius"/>
    </source>
</evidence>
<name>A0A848HCA7_9BURK</name>
<dbReference type="SMART" id="SM00283">
    <property type="entry name" value="MA"/>
    <property type="match status" value="1"/>
</dbReference>
<dbReference type="CDD" id="cd11386">
    <property type="entry name" value="MCP_signal"/>
    <property type="match status" value="1"/>
</dbReference>
<keyword evidence="4 9" id="KW-0812">Transmembrane</keyword>
<keyword evidence="3" id="KW-0488">Methylation</keyword>
<keyword evidence="5 9" id="KW-1133">Transmembrane helix</keyword>
<keyword evidence="12" id="KW-1185">Reference proteome</keyword>
<dbReference type="Gene3D" id="1.10.287.950">
    <property type="entry name" value="Methyl-accepting chemotaxis protein"/>
    <property type="match status" value="1"/>
</dbReference>
<evidence type="ECO:0000256" key="3">
    <source>
        <dbReference type="ARBA" id="ARBA00022481"/>
    </source>
</evidence>
<dbReference type="PROSITE" id="PS50111">
    <property type="entry name" value="CHEMOTAXIS_TRANSDUC_2"/>
    <property type="match status" value="1"/>
</dbReference>
<dbReference type="FunFam" id="1.10.287.950:FF:000001">
    <property type="entry name" value="Methyl-accepting chemotaxis sensory transducer"/>
    <property type="match status" value="1"/>
</dbReference>
<dbReference type="SUPFAM" id="SSF58104">
    <property type="entry name" value="Methyl-accepting chemotaxis protein (MCP) signaling domain"/>
    <property type="match status" value="1"/>
</dbReference>
<keyword evidence="8" id="KW-0807">Transducer</keyword>
<dbReference type="GO" id="GO:0005886">
    <property type="term" value="C:plasma membrane"/>
    <property type="evidence" value="ECO:0007669"/>
    <property type="project" value="UniProtKB-SubCell"/>
</dbReference>
<evidence type="ECO:0000313" key="11">
    <source>
        <dbReference type="EMBL" id="NML45188.1"/>
    </source>
</evidence>
<dbReference type="PANTHER" id="PTHR43531:SF14">
    <property type="entry name" value="METHYL-ACCEPTING CHEMOTAXIS PROTEIN I-RELATED"/>
    <property type="match status" value="1"/>
</dbReference>
<evidence type="ECO:0000313" key="12">
    <source>
        <dbReference type="Proteomes" id="UP000541185"/>
    </source>
</evidence>
<dbReference type="SMART" id="SM01049">
    <property type="entry name" value="Cache_2"/>
    <property type="match status" value="1"/>
</dbReference>
<dbReference type="EMBL" id="JABBFX010000001">
    <property type="protein sequence ID" value="NML45188.1"/>
    <property type="molecule type" value="Genomic_DNA"/>
</dbReference>
<dbReference type="AlphaFoldDB" id="A0A848HCA7"/>
<keyword evidence="6 9" id="KW-0472">Membrane</keyword>
<dbReference type="PRINTS" id="PR00260">
    <property type="entry name" value="CHEMTRNSDUCR"/>
</dbReference>
<evidence type="ECO:0000256" key="4">
    <source>
        <dbReference type="ARBA" id="ARBA00022692"/>
    </source>
</evidence>
<feature type="transmembrane region" description="Helical" evidence="9">
    <location>
        <begin position="47"/>
        <end position="65"/>
    </location>
</feature>
<reference evidence="11 12" key="1">
    <citation type="submission" date="2020-04" db="EMBL/GenBank/DDBJ databases">
        <title>Ramlibacter sp. G-1-2-2 isolated from soil.</title>
        <authorList>
            <person name="Dahal R.H."/>
        </authorList>
    </citation>
    <scope>NUCLEOTIDE SEQUENCE [LARGE SCALE GENOMIC DNA]</scope>
    <source>
        <strain evidence="11 12">G-1-2-2</strain>
    </source>
</reference>
<evidence type="ECO:0000256" key="2">
    <source>
        <dbReference type="ARBA" id="ARBA00022475"/>
    </source>
</evidence>
<dbReference type="InterPro" id="IPR004090">
    <property type="entry name" value="Chemotax_Me-accpt_rcpt"/>
</dbReference>
<feature type="domain" description="Methyl-accepting transducer" evidence="10">
    <location>
        <begin position="124"/>
        <end position="353"/>
    </location>
</feature>
<proteinExistence type="inferred from homology"/>
<dbReference type="Pfam" id="PF00015">
    <property type="entry name" value="MCPsignal"/>
    <property type="match status" value="1"/>
</dbReference>
<dbReference type="Pfam" id="PF17200">
    <property type="entry name" value="sCache_2"/>
    <property type="match status" value="1"/>
</dbReference>
<dbReference type="InterPro" id="IPR033480">
    <property type="entry name" value="sCache_2"/>
</dbReference>
<dbReference type="GO" id="GO:0006935">
    <property type="term" value="P:chemotaxis"/>
    <property type="evidence" value="ECO:0007669"/>
    <property type="project" value="InterPro"/>
</dbReference>
<dbReference type="PANTHER" id="PTHR43531">
    <property type="entry name" value="PROTEIN ICFG"/>
    <property type="match status" value="1"/>
</dbReference>
<evidence type="ECO:0000256" key="5">
    <source>
        <dbReference type="ARBA" id="ARBA00022989"/>
    </source>
</evidence>